<evidence type="ECO:0000313" key="3">
    <source>
        <dbReference type="EMBL" id="MBB4947434.1"/>
    </source>
</evidence>
<name>A0A7W7SBG6_9ACTN</name>
<feature type="region of interest" description="Disordered" evidence="1">
    <location>
        <begin position="1"/>
        <end position="172"/>
    </location>
</feature>
<organism evidence="3 4">
    <name type="scientific">Kitasatospora gansuensis</name>
    <dbReference type="NCBI Taxonomy" id="258050"/>
    <lineage>
        <taxon>Bacteria</taxon>
        <taxon>Bacillati</taxon>
        <taxon>Actinomycetota</taxon>
        <taxon>Actinomycetes</taxon>
        <taxon>Kitasatosporales</taxon>
        <taxon>Streptomycetaceae</taxon>
        <taxon>Kitasatospora</taxon>
    </lineage>
</organism>
<dbReference type="AlphaFoldDB" id="A0A7W7SBG6"/>
<keyword evidence="2" id="KW-1133">Transmembrane helix</keyword>
<evidence type="ECO:0000256" key="1">
    <source>
        <dbReference type="SAM" id="MobiDB-lite"/>
    </source>
</evidence>
<feature type="compositionally biased region" description="Low complexity" evidence="1">
    <location>
        <begin position="113"/>
        <end position="133"/>
    </location>
</feature>
<feature type="compositionally biased region" description="Pro residues" evidence="1">
    <location>
        <begin position="156"/>
        <end position="168"/>
    </location>
</feature>
<dbReference type="EMBL" id="JACHJR010000001">
    <property type="protein sequence ID" value="MBB4947434.1"/>
    <property type="molecule type" value="Genomic_DNA"/>
</dbReference>
<accession>A0A7W7SBG6</accession>
<evidence type="ECO:0000256" key="2">
    <source>
        <dbReference type="SAM" id="Phobius"/>
    </source>
</evidence>
<keyword evidence="4" id="KW-1185">Reference proteome</keyword>
<proteinExistence type="predicted"/>
<keyword evidence="2" id="KW-0812">Transmembrane</keyword>
<feature type="compositionally biased region" description="Low complexity" evidence="1">
    <location>
        <begin position="89"/>
        <end position="106"/>
    </location>
</feature>
<reference evidence="3 4" key="1">
    <citation type="submission" date="2020-08" db="EMBL/GenBank/DDBJ databases">
        <title>Sequencing the genomes of 1000 actinobacteria strains.</title>
        <authorList>
            <person name="Klenk H.-P."/>
        </authorList>
    </citation>
    <scope>NUCLEOTIDE SEQUENCE [LARGE SCALE GENOMIC DNA]</scope>
    <source>
        <strain evidence="3 4">DSM 44786</strain>
    </source>
</reference>
<gene>
    <name evidence="3" type="ORF">F4556_002969</name>
</gene>
<feature type="transmembrane region" description="Helical" evidence="2">
    <location>
        <begin position="176"/>
        <end position="196"/>
    </location>
</feature>
<comment type="caution">
    <text evidence="3">The sequence shown here is derived from an EMBL/GenBank/DDBJ whole genome shotgun (WGS) entry which is preliminary data.</text>
</comment>
<feature type="compositionally biased region" description="Low complexity" evidence="1">
    <location>
        <begin position="142"/>
        <end position="155"/>
    </location>
</feature>
<evidence type="ECO:0000313" key="4">
    <source>
        <dbReference type="Proteomes" id="UP000573327"/>
    </source>
</evidence>
<feature type="compositionally biased region" description="Polar residues" evidence="1">
    <location>
        <begin position="31"/>
        <end position="42"/>
    </location>
</feature>
<dbReference type="Proteomes" id="UP000573327">
    <property type="component" value="Unassembled WGS sequence"/>
</dbReference>
<feature type="compositionally biased region" description="Low complexity" evidence="1">
    <location>
        <begin position="63"/>
        <end position="81"/>
    </location>
</feature>
<keyword evidence="2" id="KW-0472">Membrane</keyword>
<feature type="compositionally biased region" description="Polar residues" evidence="1">
    <location>
        <begin position="1"/>
        <end position="14"/>
    </location>
</feature>
<protein>
    <submittedName>
        <fullName evidence="3">Uncharacterized protein</fullName>
    </submittedName>
</protein>
<sequence length="378" mass="38591">MSQRRSYSHSNSGDFNLDDLFRPEPDANGQPPVQQGVPTEQFQGGGPEYLGGQTYPGAPGVPPQQQQQPQQQTAEPAPATQFLPPYPTGDPTGGQQQPGQPSAQPGFGPPQQQPMGGQQSFGGQSFGDQSYGGQSYGGQNFGGQQPSYGGQQQYQPAPPAYAPMPASEPPRANNRLIIGGVVAGCAAAGILIAVLLSGGDDKPDKGTAPVAKTSAAGSAAAGTGAGAVSPEAKAQAQALSTVLGTANATRQSVGSAVASVGKCEKLPESQQALNDAAGQRDQLISSLAGLKTDQLTGGPQLAEQLKKAWEASARADREYALWAADSVAACDPTKKDNPHYKLGNTASGEATTAKKQASTLWNAIAAQTGQPTKADTDL</sequence>
<dbReference type="RefSeq" id="WP_184915404.1">
    <property type="nucleotide sequence ID" value="NZ_JACHJR010000001.1"/>
</dbReference>